<evidence type="ECO:0000256" key="9">
    <source>
        <dbReference type="SAM" id="Phobius"/>
    </source>
</evidence>
<dbReference type="Pfam" id="PF00060">
    <property type="entry name" value="Lig_chan"/>
    <property type="match status" value="1"/>
</dbReference>
<dbReference type="PANTHER" id="PTHR42643:SF24">
    <property type="entry name" value="IONOTROPIC RECEPTOR 60A"/>
    <property type="match status" value="1"/>
</dbReference>
<feature type="transmembrane region" description="Helical" evidence="9">
    <location>
        <begin position="1305"/>
        <end position="1325"/>
    </location>
</feature>
<keyword evidence="4 9" id="KW-0812">Transmembrane</keyword>
<protein>
    <recommendedName>
        <fullName evidence="11">Ionotropic glutamate receptor C-terminal domain-containing protein</fullName>
    </recommendedName>
</protein>
<feature type="signal peptide" evidence="10">
    <location>
        <begin position="1"/>
        <end position="24"/>
    </location>
</feature>
<feature type="domain" description="Ionotropic glutamate receptor C-terminal" evidence="11">
    <location>
        <begin position="1043"/>
        <end position="1315"/>
    </location>
</feature>
<organism evidence="12 13">
    <name type="scientific">Orchesella dallaii</name>
    <dbReference type="NCBI Taxonomy" id="48710"/>
    <lineage>
        <taxon>Eukaryota</taxon>
        <taxon>Metazoa</taxon>
        <taxon>Ecdysozoa</taxon>
        <taxon>Arthropoda</taxon>
        <taxon>Hexapoda</taxon>
        <taxon>Collembola</taxon>
        <taxon>Entomobryomorpha</taxon>
        <taxon>Entomobryoidea</taxon>
        <taxon>Orchesellidae</taxon>
        <taxon>Orchesellinae</taxon>
        <taxon>Orchesella</taxon>
    </lineage>
</organism>
<keyword evidence="6 9" id="KW-0472">Membrane</keyword>
<dbReference type="Gene3D" id="1.10.287.70">
    <property type="match status" value="2"/>
</dbReference>
<evidence type="ECO:0000256" key="6">
    <source>
        <dbReference type="ARBA" id="ARBA00023136"/>
    </source>
</evidence>
<evidence type="ECO:0000313" key="13">
    <source>
        <dbReference type="Proteomes" id="UP001642540"/>
    </source>
</evidence>
<dbReference type="Proteomes" id="UP001642540">
    <property type="component" value="Unassembled WGS sequence"/>
</dbReference>
<dbReference type="PANTHER" id="PTHR42643">
    <property type="entry name" value="IONOTROPIC RECEPTOR 20A-RELATED"/>
    <property type="match status" value="1"/>
</dbReference>
<keyword evidence="8" id="KW-0325">Glycoprotein</keyword>
<accession>A0ABP1QSM1</accession>
<dbReference type="InterPro" id="IPR001320">
    <property type="entry name" value="Iontro_rcpt_C"/>
</dbReference>
<reference evidence="12 13" key="1">
    <citation type="submission" date="2024-08" db="EMBL/GenBank/DDBJ databases">
        <authorList>
            <person name="Cucini C."/>
            <person name="Frati F."/>
        </authorList>
    </citation>
    <scope>NUCLEOTIDE SEQUENCE [LARGE SCALE GENOMIC DNA]</scope>
</reference>
<dbReference type="Gene3D" id="3.40.190.10">
    <property type="entry name" value="Periplasmic binding protein-like II"/>
    <property type="match status" value="2"/>
</dbReference>
<evidence type="ECO:0000313" key="12">
    <source>
        <dbReference type="EMBL" id="CAL8110958.1"/>
    </source>
</evidence>
<evidence type="ECO:0000259" key="11">
    <source>
        <dbReference type="Pfam" id="PF00060"/>
    </source>
</evidence>
<comment type="similarity">
    <text evidence="2">Belongs to the glutamate-gated ion channel (TC 1.A.10.1) family.</text>
</comment>
<dbReference type="InterPro" id="IPR052192">
    <property type="entry name" value="Insect_Ionotropic_Sensory_Rcpt"/>
</dbReference>
<sequence length="1340" mass="153710">MFHKDSHILFKIFFLYLHLQTSSSFSTSSEPVSEVLHQVIRDSFQFCDISIDESIWKNLQFSNNCLPIEDRIKFAVLSLLQSLNSINGAYFHTSTSNISATHSKSHAKLVRRHQPCITKLYILFLSQNEENNPAIPVSPNANPPVISKSLQYSLRSQDYFFFISSHLKSTSEILLSNQVGLKMKNKIALLVHHAKPLQFYTSCSYCNNGKPKLIKLHEAETDWEKATLFPDYMTDFNGVLIRMCAPKIAPRFTLTPQPDGSYKLTRGLYKYMVEDALQVRYNFTYEITKSHEYAVGNLDSNLQWNGIMKDVLENRVDVGLCVGMTFHRFSYIEFGSIIEAEYLTFSSGNRPPFLSWKAIFWAFRKDMWIATSVAFFLASLVMYLLVKCGRTEEKVINSFESVCRYLYITFVDQSIDDPRSWHLRVFCGAWLFYSLVVSNAFREKLFGFLGFPLQARLPQSFQELADSNFDIGLQFYGGAAYNHIKSSKTGALNKIGGRMTLETDPIRCFTKALDKKFTCIHYHGAAEFVRARNLSDRHGKSNIVVAPASTLLLPISFIMQKDHLLMEKFNSVVKSVRDMGLVSEWKRMDFNLLLQKRVRWEMANGIFKKTTDLMSFGHVRALRLNQLLGLFGILSVGSIVGLLCFIIEQGSKFEWVWVFIQEMCKPLALVRRFSIVSLFTFLLFRHSKSSSEYPTKNELLQNIFTKIFPFCDIKLIIDEAQENVIPQHNGDLDVDGEQAFVGVGEVFQRNPTKIISFWSHSINQAHLDLDPITAAKLKIKPKLQLEDFRKHNEPCTAVLIGLTSGKTWNSSYNIILDKSLELTKRNKDIYMIFSPSLEVTDGILLSTKFGIRTRFRVVFTAPPFPNVIKNAHTLCLHCNNGEKQLIPLDLDSILQNNPKFSDIFPDHHNSFGGAVLRTCAPNVQPRFSLSLHPNGTYSLARGLYKFLVEDALRSKFNFTFQIRKSYQSAVGLLNKTSYTWNGVMKDVLEKEIDMGLNVGNTYDKYPFVEFSQVFEMEYLTFSCGNIPPTLSWKAIVWPFQTFMWVATIMAVLTAQLVLNFLLTWSKKLTNQTDKYFQSPVNTFRFVLSTIIEQSGNGPEINSIRVFCSTWLLFSLVVTAAFREKLFGFLSFPINQVYPKTFEQLADSKYEIGLQFYGGSAYNHFKSSTSSSFIKLVERMSLVNDSSSCFTQAMSEKRYSCIHYYGAYEFVKARNLSDRFGRTNIVVSPTSTLLLSISVIMEKGNVWMDKFNRVLIRFRDFGLVSEWKRMDFNQILRKRIKWEYQVGISSLKKEESYVKAITIQQLYAPFGLLIIGCGVALIRFIFEKLKVKDNNVFIASK</sequence>
<evidence type="ECO:0000256" key="1">
    <source>
        <dbReference type="ARBA" id="ARBA00004651"/>
    </source>
</evidence>
<keyword evidence="13" id="KW-1185">Reference proteome</keyword>
<feature type="chain" id="PRO_5046263771" description="Ionotropic glutamate receptor C-terminal domain-containing protein" evidence="10">
    <location>
        <begin position="25"/>
        <end position="1340"/>
    </location>
</feature>
<keyword evidence="7" id="KW-0675">Receptor</keyword>
<evidence type="ECO:0000256" key="3">
    <source>
        <dbReference type="ARBA" id="ARBA00022475"/>
    </source>
</evidence>
<feature type="transmembrane region" description="Helical" evidence="9">
    <location>
        <begin position="367"/>
        <end position="386"/>
    </location>
</feature>
<evidence type="ECO:0000256" key="5">
    <source>
        <dbReference type="ARBA" id="ARBA00022989"/>
    </source>
</evidence>
<evidence type="ECO:0000256" key="8">
    <source>
        <dbReference type="ARBA" id="ARBA00023180"/>
    </source>
</evidence>
<keyword evidence="3" id="KW-1003">Cell membrane</keyword>
<proteinExistence type="inferred from homology"/>
<name>A0ABP1QSM1_9HEXA</name>
<keyword evidence="10" id="KW-0732">Signal</keyword>
<evidence type="ECO:0000256" key="7">
    <source>
        <dbReference type="ARBA" id="ARBA00023170"/>
    </source>
</evidence>
<keyword evidence="5 9" id="KW-1133">Transmembrane helix</keyword>
<comment type="subcellular location">
    <subcellularLocation>
        <location evidence="1">Cell membrane</location>
        <topology evidence="1">Multi-pass membrane protein</topology>
    </subcellularLocation>
</comment>
<evidence type="ECO:0000256" key="10">
    <source>
        <dbReference type="SAM" id="SignalP"/>
    </source>
</evidence>
<dbReference type="SUPFAM" id="SSF53850">
    <property type="entry name" value="Periplasmic binding protein-like II"/>
    <property type="match status" value="2"/>
</dbReference>
<dbReference type="EMBL" id="CAXLJM020000046">
    <property type="protein sequence ID" value="CAL8110958.1"/>
    <property type="molecule type" value="Genomic_DNA"/>
</dbReference>
<feature type="transmembrane region" description="Helical" evidence="9">
    <location>
        <begin position="627"/>
        <end position="648"/>
    </location>
</feature>
<gene>
    <name evidence="12" type="ORF">ODALV1_LOCUS14593</name>
</gene>
<evidence type="ECO:0000256" key="4">
    <source>
        <dbReference type="ARBA" id="ARBA00022692"/>
    </source>
</evidence>
<comment type="caution">
    <text evidence="12">The sequence shown here is derived from an EMBL/GenBank/DDBJ whole genome shotgun (WGS) entry which is preliminary data.</text>
</comment>
<evidence type="ECO:0000256" key="2">
    <source>
        <dbReference type="ARBA" id="ARBA00008685"/>
    </source>
</evidence>
<feature type="transmembrane region" description="Helical" evidence="9">
    <location>
        <begin position="1042"/>
        <end position="1062"/>
    </location>
</feature>